<dbReference type="Proteomes" id="UP000051380">
    <property type="component" value="Unassembled WGS sequence"/>
</dbReference>
<proteinExistence type="predicted"/>
<dbReference type="RefSeq" id="WP_057026138.1">
    <property type="nucleotide sequence ID" value="NZ_LJYF01000004.1"/>
</dbReference>
<keyword evidence="1" id="KW-0812">Transmembrane</keyword>
<dbReference type="STRING" id="108015.GA0061099_1007128"/>
<comment type="caution">
    <text evidence="2">The sequence shown here is derived from an EMBL/GenBank/DDBJ whole genome shotgun (WGS) entry which is preliminary data.</text>
</comment>
<name>A0A0R3CUY9_9BRAD</name>
<evidence type="ECO:0000313" key="3">
    <source>
        <dbReference type="Proteomes" id="UP000051380"/>
    </source>
</evidence>
<reference evidence="2 3" key="1">
    <citation type="submission" date="2015-09" db="EMBL/GenBank/DDBJ databases">
        <title>Draft Genome Sequence of the Strain BR 3267 (Bradyrhizobium yuanmingense) recommended as inoculant for cowpea in Brazil.</title>
        <authorList>
            <person name="Simoes-Araujo J.L."/>
            <person name="Zilli J.E."/>
        </authorList>
    </citation>
    <scope>NUCLEOTIDE SEQUENCE [LARGE SCALE GENOMIC DNA]</scope>
    <source>
        <strain evidence="2 3">BR3267</strain>
    </source>
</reference>
<dbReference type="EMBL" id="LJYF01000004">
    <property type="protein sequence ID" value="KRQ01447.1"/>
    <property type="molecule type" value="Genomic_DNA"/>
</dbReference>
<keyword evidence="1" id="KW-0472">Membrane</keyword>
<sequence length="79" mass="8791">MRDRNQWAIAALLAGLLVGASWFCVSVWRSTPVPLYGNVILTGAVILILILGCGLIALMFYSHRKGYDEPARSNRTQRE</sequence>
<gene>
    <name evidence="2" type="ORF">AOQ72_08200</name>
</gene>
<protein>
    <submittedName>
        <fullName evidence="2">Uncharacterized protein</fullName>
    </submittedName>
</protein>
<dbReference type="AlphaFoldDB" id="A0A0R3CUY9"/>
<organism evidence="2 3">
    <name type="scientific">Bradyrhizobium yuanmingense</name>
    <dbReference type="NCBI Taxonomy" id="108015"/>
    <lineage>
        <taxon>Bacteria</taxon>
        <taxon>Pseudomonadati</taxon>
        <taxon>Pseudomonadota</taxon>
        <taxon>Alphaproteobacteria</taxon>
        <taxon>Hyphomicrobiales</taxon>
        <taxon>Nitrobacteraceae</taxon>
        <taxon>Bradyrhizobium</taxon>
    </lineage>
</organism>
<feature type="transmembrane region" description="Helical" evidence="1">
    <location>
        <begin position="7"/>
        <end position="28"/>
    </location>
</feature>
<feature type="transmembrane region" description="Helical" evidence="1">
    <location>
        <begin position="40"/>
        <end position="61"/>
    </location>
</feature>
<keyword evidence="1" id="KW-1133">Transmembrane helix</keyword>
<evidence type="ECO:0000256" key="1">
    <source>
        <dbReference type="SAM" id="Phobius"/>
    </source>
</evidence>
<accession>A0A0R3CUY9</accession>
<evidence type="ECO:0000313" key="2">
    <source>
        <dbReference type="EMBL" id="KRQ01447.1"/>
    </source>
</evidence>